<evidence type="ECO:0000313" key="1">
    <source>
        <dbReference type="EMBL" id="MSE22387.1"/>
    </source>
</evidence>
<protein>
    <submittedName>
        <fullName evidence="1">Esterase</fullName>
    </submittedName>
</protein>
<sequence length="36" mass="4296">HQIPYRTRMLSGSRHAKGYLDDVWDDVIRFFADTLD</sequence>
<proteinExistence type="predicted"/>
<dbReference type="EMBL" id="WKKY01001066">
    <property type="protein sequence ID" value="MSE22387.1"/>
    <property type="molecule type" value="Genomic_DNA"/>
</dbReference>
<comment type="caution">
    <text evidence="1">The sequence shown here is derived from an EMBL/GenBank/DDBJ whole genome shotgun (WGS) entry which is preliminary data.</text>
</comment>
<dbReference type="Proteomes" id="UP000491237">
    <property type="component" value="Unassembled WGS sequence"/>
</dbReference>
<accession>A0A844EDX1</accession>
<evidence type="ECO:0000313" key="2">
    <source>
        <dbReference type="Proteomes" id="UP000491237"/>
    </source>
</evidence>
<organism evidence="1 2">
    <name type="scientific">Lentilactobacillus parabuchneri</name>
    <dbReference type="NCBI Taxonomy" id="152331"/>
    <lineage>
        <taxon>Bacteria</taxon>
        <taxon>Bacillati</taxon>
        <taxon>Bacillota</taxon>
        <taxon>Bacilli</taxon>
        <taxon>Lactobacillales</taxon>
        <taxon>Lactobacillaceae</taxon>
        <taxon>Lentilactobacillus</taxon>
    </lineage>
</organism>
<name>A0A844EDX1_9LACO</name>
<reference evidence="1 2" key="1">
    <citation type="submission" date="2019-11" db="EMBL/GenBank/DDBJ databases">
        <title>Draft Genome Sequence of Plant Growth-Promoting Rhizosphere-Associated Bacteria.</title>
        <authorList>
            <person name="Vasilyev I.Y."/>
            <person name="Radchenko V."/>
            <person name="Ilnitskaya E.V."/>
        </authorList>
    </citation>
    <scope>NUCLEOTIDE SEQUENCE [LARGE SCALE GENOMIC DNA]</scope>
    <source>
        <strain evidence="1 2">VRA_07sq_f</strain>
    </source>
</reference>
<feature type="non-terminal residue" evidence="1">
    <location>
        <position position="1"/>
    </location>
</feature>
<dbReference type="AlphaFoldDB" id="A0A844EDX1"/>
<gene>
    <name evidence="1" type="ORF">GKC44_14370</name>
</gene>